<gene>
    <name evidence="1" type="ORF">OWV82_000351</name>
</gene>
<accession>A0ACC1YW06</accession>
<organism evidence="1 2">
    <name type="scientific">Melia azedarach</name>
    <name type="common">Chinaberry tree</name>
    <dbReference type="NCBI Taxonomy" id="155640"/>
    <lineage>
        <taxon>Eukaryota</taxon>
        <taxon>Viridiplantae</taxon>
        <taxon>Streptophyta</taxon>
        <taxon>Embryophyta</taxon>
        <taxon>Tracheophyta</taxon>
        <taxon>Spermatophyta</taxon>
        <taxon>Magnoliopsida</taxon>
        <taxon>eudicotyledons</taxon>
        <taxon>Gunneridae</taxon>
        <taxon>Pentapetalae</taxon>
        <taxon>rosids</taxon>
        <taxon>malvids</taxon>
        <taxon>Sapindales</taxon>
        <taxon>Meliaceae</taxon>
        <taxon>Melia</taxon>
    </lineage>
</organism>
<dbReference type="EMBL" id="CM051394">
    <property type="protein sequence ID" value="KAJ4727223.1"/>
    <property type="molecule type" value="Genomic_DNA"/>
</dbReference>
<keyword evidence="1" id="KW-0223">Dioxygenase</keyword>
<keyword evidence="1" id="KW-0560">Oxidoreductase</keyword>
<keyword evidence="2" id="KW-1185">Reference proteome</keyword>
<sequence length="612" mass="68827">MQAISCCHSIIPTKFLSPLRLTSLSQLSSPSAKTPRAVTISTPGKSNFFKPSTSEFDDSTTAYWDYQFLFVSQRSETTEPISLRVVDGGIPTDFPSGTYYLTGPGLFTDDHGSTVHPLDGHGYLRAFEIDGVTGEVKFMAKYVKTEAQVEEHDPHTDTWRFTHRGPFSVLKGGKKFGNTKVMKNVANTSVLRWGGKLLCLWEGGEPYEIESQTLDTIGRFEAIHGNHSLPDSGKKNRGMWDVAAEMLKPVLYGVFNMPPKRLLSHYKLDARRNRLLTVSCNAEDMLLPRSNFTFHEFDSNFKLLQKQEFNVSDHLMIHDWAFTDSHYILFANRIKLDILGSMTAVCGLSPMISALSVNPSNPTSPIYLLPRFPDESVSVRDWRVPVEAPSQLWLLHVGNAFECKDVYGNSEIQIHASSCSYHWFNFQNLFGYNWQSGRLDPSSMNVKESEYELLPHLVQVSISLDSKGNCQKCYAEPLNQWNKPSDFPIINLTLSGNKNTFVYAATSSGSRRTLPHFPFDTVVKLDVLTKSVHTWSAGARRFIGEPIFVPKGVEEDDGYLLVIEYAVSIQRCSLVILNPKRIGEADAPVARVEVPKHFNFPLGFHGFWAKSN</sequence>
<comment type="caution">
    <text evidence="1">The sequence shown here is derived from an EMBL/GenBank/DDBJ whole genome shotgun (WGS) entry which is preliminary data.</text>
</comment>
<name>A0ACC1YW06_MELAZ</name>
<reference evidence="1 2" key="1">
    <citation type="journal article" date="2023" name="Science">
        <title>Complex scaffold remodeling in plant triterpene biosynthesis.</title>
        <authorList>
            <person name="De La Pena R."/>
            <person name="Hodgson H."/>
            <person name="Liu J.C."/>
            <person name="Stephenson M.J."/>
            <person name="Martin A.C."/>
            <person name="Owen C."/>
            <person name="Harkess A."/>
            <person name="Leebens-Mack J."/>
            <person name="Jimenez L.E."/>
            <person name="Osbourn A."/>
            <person name="Sattely E.S."/>
        </authorList>
    </citation>
    <scope>NUCLEOTIDE SEQUENCE [LARGE SCALE GENOMIC DNA]</scope>
    <source>
        <strain evidence="2">cv. JPN11</strain>
        <tissue evidence="1">Leaf</tissue>
    </source>
</reference>
<proteinExistence type="predicted"/>
<dbReference type="Proteomes" id="UP001164539">
    <property type="component" value="Chromosome 1"/>
</dbReference>
<protein>
    <submittedName>
        <fullName evidence="1">Carotenoid cleavage dioxygenase</fullName>
    </submittedName>
</protein>
<evidence type="ECO:0000313" key="1">
    <source>
        <dbReference type="EMBL" id="KAJ4727223.1"/>
    </source>
</evidence>
<evidence type="ECO:0000313" key="2">
    <source>
        <dbReference type="Proteomes" id="UP001164539"/>
    </source>
</evidence>